<name>A0A0F5HQC1_BACTR</name>
<dbReference type="Gene3D" id="3.90.1300.10">
    <property type="entry name" value="Amidase signature (AS) domain"/>
    <property type="match status" value="1"/>
</dbReference>
<comment type="caution">
    <text evidence="3">The sequence shown here is derived from an EMBL/GenBank/DDBJ whole genome shotgun (WGS) entry which is preliminary data.</text>
</comment>
<dbReference type="PROSITE" id="PS00571">
    <property type="entry name" value="AMIDASES"/>
    <property type="match status" value="1"/>
</dbReference>
<dbReference type="InterPro" id="IPR000120">
    <property type="entry name" value="Amidase"/>
</dbReference>
<dbReference type="Proteomes" id="UP000031563">
    <property type="component" value="Unassembled WGS sequence"/>
</dbReference>
<dbReference type="InterPro" id="IPR020556">
    <property type="entry name" value="Amidase_CS"/>
</dbReference>
<dbReference type="RefSeq" id="WP_040048078.1">
    <property type="nucleotide sequence ID" value="NZ_JWIR02000074.1"/>
</dbReference>
<gene>
    <name evidence="3" type="ORF">QY95_03529</name>
</gene>
<dbReference type="Pfam" id="PF01425">
    <property type="entry name" value="Amidase"/>
    <property type="match status" value="1"/>
</dbReference>
<dbReference type="STRING" id="1221996.QY95_03529"/>
<feature type="domain" description="Amidase" evidence="2">
    <location>
        <begin position="22"/>
        <end position="432"/>
    </location>
</feature>
<dbReference type="OrthoDB" id="9811471at2"/>
<evidence type="ECO:0000313" key="4">
    <source>
        <dbReference type="Proteomes" id="UP000031563"/>
    </source>
</evidence>
<evidence type="ECO:0000259" key="2">
    <source>
        <dbReference type="Pfam" id="PF01425"/>
    </source>
</evidence>
<protein>
    <submittedName>
        <fullName evidence="3">Aspartyl-tRNA(Asn) amidotransferase subunit A</fullName>
    </submittedName>
</protein>
<dbReference type="GO" id="GO:0016740">
    <property type="term" value="F:transferase activity"/>
    <property type="evidence" value="ECO:0007669"/>
    <property type="project" value="UniProtKB-KW"/>
</dbReference>
<reference evidence="3" key="1">
    <citation type="submission" date="2015-02" db="EMBL/GenBank/DDBJ databases">
        <title>Genome Assembly of Bacillaceae bacterium MTCC 8252.</title>
        <authorList>
            <person name="Verma A."/>
            <person name="Khatri I."/>
            <person name="Mual P."/>
            <person name="Subramanian S."/>
            <person name="Krishnamurthi S."/>
        </authorList>
    </citation>
    <scope>NUCLEOTIDE SEQUENCE [LARGE SCALE GENOMIC DNA]</scope>
    <source>
        <strain evidence="3">MTCC 8252</strain>
    </source>
</reference>
<comment type="similarity">
    <text evidence="1">Belongs to the amidase family.</text>
</comment>
<dbReference type="EMBL" id="JWIR02000074">
    <property type="protein sequence ID" value="KKB35240.1"/>
    <property type="molecule type" value="Genomic_DNA"/>
</dbReference>
<dbReference type="SUPFAM" id="SSF75304">
    <property type="entry name" value="Amidase signature (AS) enzymes"/>
    <property type="match status" value="1"/>
</dbReference>
<keyword evidence="4" id="KW-1185">Reference proteome</keyword>
<dbReference type="InterPro" id="IPR023631">
    <property type="entry name" value="Amidase_dom"/>
</dbReference>
<sequence>MKRLSIKEIHKGFRAKEFSPTEFVKEYTKDIKKKNDSYNAFLAILEEKAVLDAEAVEKRLMSGEDIRVLEGIPVSYKDFIHTKGIPTTYGGEIDRHHVPEDNASVVVQLNQAGAVNVGKTNLHEYAFGITSNNPHYGPVRNPWNTEFTPGGSSGGSAAAVAANMSVVSIGTDTGGSIRIPSASCGLVGLKPTYDLLDSKGVFNISWSLDHIGPITANVEDNALVMKALTDTSYEEDLTTDIRGLRVGVPVNYFNERIENEVKAQFEESLKCLEKLGAILIDVDMSMANAAFPHTFTLAGCEAVYIHKDRMERSIDQYGADVRGVLEASAEIKSVDYITALKERTNISQQVDNVFANIDVLVTPTVPAVTKPIGVEEVLFNGKPEPIFNCMIRYTSLFNITGHPAMSLPVGYSSDKLPIGIQLVGKKHREDLLFKASYAYEQHYLQPFYEERDRICIGEPVQF</sequence>
<accession>A0A0F5HQC1</accession>
<dbReference type="AlphaFoldDB" id="A0A0F5HQC1"/>
<evidence type="ECO:0000256" key="1">
    <source>
        <dbReference type="ARBA" id="ARBA00009199"/>
    </source>
</evidence>
<dbReference type="InterPro" id="IPR036928">
    <property type="entry name" value="AS_sf"/>
</dbReference>
<dbReference type="PANTHER" id="PTHR11895:SF7">
    <property type="entry name" value="GLUTAMYL-TRNA(GLN) AMIDOTRANSFERASE SUBUNIT A, MITOCHONDRIAL"/>
    <property type="match status" value="1"/>
</dbReference>
<evidence type="ECO:0000313" key="3">
    <source>
        <dbReference type="EMBL" id="KKB35240.1"/>
    </source>
</evidence>
<dbReference type="PANTHER" id="PTHR11895">
    <property type="entry name" value="TRANSAMIDASE"/>
    <property type="match status" value="1"/>
</dbReference>
<organism evidence="3 4">
    <name type="scientific">Bacillus thermotolerans</name>
    <name type="common">Quasibacillus thermotolerans</name>
    <dbReference type="NCBI Taxonomy" id="1221996"/>
    <lineage>
        <taxon>Bacteria</taxon>
        <taxon>Bacillati</taxon>
        <taxon>Bacillota</taxon>
        <taxon>Bacilli</taxon>
        <taxon>Bacillales</taxon>
        <taxon>Bacillaceae</taxon>
        <taxon>Bacillus</taxon>
    </lineage>
</organism>
<proteinExistence type="inferred from homology"/>